<keyword evidence="3" id="KW-1185">Reference proteome</keyword>
<evidence type="ECO:0000313" key="2">
    <source>
        <dbReference type="EMBL" id="TGO31759.1"/>
    </source>
</evidence>
<gene>
    <name evidence="2" type="ORF">BHYA_0417g00060</name>
</gene>
<proteinExistence type="predicted"/>
<accession>A0A4Z1G9Q0</accession>
<dbReference type="AlphaFoldDB" id="A0A4Z1G9Q0"/>
<protein>
    <submittedName>
        <fullName evidence="2">Uncharacterized protein</fullName>
    </submittedName>
</protein>
<evidence type="ECO:0000313" key="3">
    <source>
        <dbReference type="Proteomes" id="UP000297814"/>
    </source>
</evidence>
<evidence type="ECO:0000256" key="1">
    <source>
        <dbReference type="SAM" id="MobiDB-lite"/>
    </source>
</evidence>
<dbReference type="Proteomes" id="UP000297814">
    <property type="component" value="Unassembled WGS sequence"/>
</dbReference>
<name>A0A4Z1G9Q0_9HELO</name>
<comment type="caution">
    <text evidence="2">The sequence shown here is derived from an EMBL/GenBank/DDBJ whole genome shotgun (WGS) entry which is preliminary data.</text>
</comment>
<reference evidence="2 3" key="1">
    <citation type="submission" date="2017-12" db="EMBL/GenBank/DDBJ databases">
        <title>Comparative genomics of Botrytis spp.</title>
        <authorList>
            <person name="Valero-Jimenez C.A."/>
            <person name="Tapia P."/>
            <person name="Veloso J."/>
            <person name="Silva-Moreno E."/>
            <person name="Staats M."/>
            <person name="Valdes J.H."/>
            <person name="Van Kan J.A.L."/>
        </authorList>
    </citation>
    <scope>NUCLEOTIDE SEQUENCE [LARGE SCALE GENOMIC DNA]</scope>
    <source>
        <strain evidence="2 3">Bh0001</strain>
    </source>
</reference>
<dbReference type="EMBL" id="PQXK01000414">
    <property type="protein sequence ID" value="TGO31759.1"/>
    <property type="molecule type" value="Genomic_DNA"/>
</dbReference>
<organism evidence="2 3">
    <name type="scientific">Botrytis hyacinthi</name>
    <dbReference type="NCBI Taxonomy" id="278943"/>
    <lineage>
        <taxon>Eukaryota</taxon>
        <taxon>Fungi</taxon>
        <taxon>Dikarya</taxon>
        <taxon>Ascomycota</taxon>
        <taxon>Pezizomycotina</taxon>
        <taxon>Leotiomycetes</taxon>
        <taxon>Helotiales</taxon>
        <taxon>Sclerotiniaceae</taxon>
        <taxon>Botrytis</taxon>
    </lineage>
</organism>
<sequence length="150" mass="15984">MEGTEEDKEIEGYIGGWEAETSKEGDDTVEAFGDEMRGGGGGIVDPDDGVGAFGDGLGGAGKEFNNTAEVCNDNDGTSIVDEDVDVLLLIAMINSTLTSLLYIPLIREDDKFSSVPADMERDGSLEDDNITLSQQEFASLPSQKQRRLAA</sequence>
<feature type="region of interest" description="Disordered" evidence="1">
    <location>
        <begin position="1"/>
        <end position="25"/>
    </location>
</feature>